<feature type="domain" description="DUF4268" evidence="1">
    <location>
        <begin position="173"/>
        <end position="306"/>
    </location>
</feature>
<dbReference type="Pfam" id="PF14088">
    <property type="entry name" value="DUF4268"/>
    <property type="match status" value="1"/>
</dbReference>
<evidence type="ECO:0000313" key="3">
    <source>
        <dbReference type="Proteomes" id="UP000192708"/>
    </source>
</evidence>
<gene>
    <name evidence="2" type="ORF">SAMN06296008_1237</name>
</gene>
<accession>A0A1W2CF47</accession>
<proteinExistence type="predicted"/>
<dbReference type="AlphaFoldDB" id="A0A1W2CF47"/>
<name>A0A1W2CF47_9BURK</name>
<keyword evidence="3" id="KW-1185">Reference proteome</keyword>
<dbReference type="GO" id="GO:0003676">
    <property type="term" value="F:nucleic acid binding"/>
    <property type="evidence" value="ECO:0007669"/>
    <property type="project" value="InterPro"/>
</dbReference>
<reference evidence="2 3" key="1">
    <citation type="submission" date="2017-04" db="EMBL/GenBank/DDBJ databases">
        <authorList>
            <person name="Afonso C.L."/>
            <person name="Miller P.J."/>
            <person name="Scott M.A."/>
            <person name="Spackman E."/>
            <person name="Goraichik I."/>
            <person name="Dimitrov K.M."/>
            <person name="Suarez D.L."/>
            <person name="Swayne D.E."/>
        </authorList>
    </citation>
    <scope>NUCLEOTIDE SEQUENCE [LARGE SCALE GENOMIC DNA]</scope>
    <source>
        <strain evidence="2 3">VK13</strain>
    </source>
</reference>
<evidence type="ECO:0000313" key="2">
    <source>
        <dbReference type="EMBL" id="SMC83781.1"/>
    </source>
</evidence>
<dbReference type="RefSeq" id="WP_084286079.1">
    <property type="nucleotide sequence ID" value="NZ_FWXJ01000023.1"/>
</dbReference>
<dbReference type="Gene3D" id="3.40.1350.10">
    <property type="match status" value="1"/>
</dbReference>
<organism evidence="2 3">
    <name type="scientific">Polynucleobacter kasalickyi</name>
    <dbReference type="NCBI Taxonomy" id="1938817"/>
    <lineage>
        <taxon>Bacteria</taxon>
        <taxon>Pseudomonadati</taxon>
        <taxon>Pseudomonadota</taxon>
        <taxon>Betaproteobacteria</taxon>
        <taxon>Burkholderiales</taxon>
        <taxon>Burkholderiaceae</taxon>
        <taxon>Polynucleobacter</taxon>
    </lineage>
</organism>
<dbReference type="STRING" id="1938817.SAMN06296008_1237"/>
<dbReference type="InterPro" id="IPR011856">
    <property type="entry name" value="tRNA_endonuc-like_dom_sf"/>
</dbReference>
<dbReference type="OrthoDB" id="570199at2"/>
<dbReference type="InterPro" id="IPR025364">
    <property type="entry name" value="DUF4268"/>
</dbReference>
<protein>
    <recommendedName>
        <fullName evidence="1">DUF4268 domain-containing protein</fullName>
    </recommendedName>
</protein>
<dbReference type="Proteomes" id="UP000192708">
    <property type="component" value="Unassembled WGS sequence"/>
</dbReference>
<dbReference type="EMBL" id="FWXJ01000023">
    <property type="protein sequence ID" value="SMC83781.1"/>
    <property type="molecule type" value="Genomic_DNA"/>
</dbReference>
<evidence type="ECO:0000259" key="1">
    <source>
        <dbReference type="Pfam" id="PF14088"/>
    </source>
</evidence>
<sequence>MPIEWAQDANPRDAWPHEEKDFTPWLAEAENLTKFGKILGLNQLELVRIEHPVGRFFVDIFCTDDQGEVIIENQLEKTDHNHLGQILTYAAGVNAKTIIWIATDIQPEHAAAINFLNENTHEGLNFFAVQLSVTRSGQNFNPNFQIIVNPNNWTRSSNELSRAVMLSTPTTQLQLKYWTAFTNYLDDNQIDLKRPKVQGKGWVPINLGKSGIKICLKVNSQAKNIAVELYIDHPDAKELFNRLKENQDLINQECGLNLDWQELPHAHASRVEYLKTEANIFDESSWEDLFKWHADIAQKFYTVFQPKIMGL</sequence>